<reference evidence="2" key="1">
    <citation type="submission" date="2016-10" db="EMBL/GenBank/DDBJ databases">
        <authorList>
            <person name="Varghese N."/>
            <person name="Submissions S."/>
        </authorList>
    </citation>
    <scope>NUCLEOTIDE SEQUENCE [LARGE SCALE GENOMIC DNA]</scope>
    <source>
        <strain evidence="2">CGMCC 1.12397</strain>
    </source>
</reference>
<organism evidence="1 2">
    <name type="scientific">Halopelagius longus</name>
    <dbReference type="NCBI Taxonomy" id="1236180"/>
    <lineage>
        <taxon>Archaea</taxon>
        <taxon>Methanobacteriati</taxon>
        <taxon>Methanobacteriota</taxon>
        <taxon>Stenosarchaea group</taxon>
        <taxon>Halobacteria</taxon>
        <taxon>Halobacteriales</taxon>
        <taxon>Haloferacaceae</taxon>
    </lineage>
</organism>
<dbReference type="AlphaFoldDB" id="A0A1H1ADD4"/>
<evidence type="ECO:0000313" key="2">
    <source>
        <dbReference type="Proteomes" id="UP000199289"/>
    </source>
</evidence>
<protein>
    <submittedName>
        <fullName evidence="1">Uncharacterized protein</fullName>
    </submittedName>
</protein>
<sequence length="34" mass="4034">MNVSPDGLEAYYDWVLKRMVASNRISSQRYTLRI</sequence>
<gene>
    <name evidence="1" type="ORF">SAMN05216278_1280</name>
</gene>
<proteinExistence type="predicted"/>
<dbReference type="EMBL" id="FNKQ01000002">
    <property type="protein sequence ID" value="SDQ37590.1"/>
    <property type="molecule type" value="Genomic_DNA"/>
</dbReference>
<evidence type="ECO:0000313" key="1">
    <source>
        <dbReference type="EMBL" id="SDQ37590.1"/>
    </source>
</evidence>
<accession>A0A1H1ADD4</accession>
<name>A0A1H1ADD4_9EURY</name>
<dbReference type="Proteomes" id="UP000199289">
    <property type="component" value="Unassembled WGS sequence"/>
</dbReference>